<dbReference type="PANTHER" id="PTHR42718">
    <property type="entry name" value="MAJOR FACILITATOR SUPERFAMILY MULTIDRUG TRANSPORTER MFSC"/>
    <property type="match status" value="1"/>
</dbReference>
<keyword evidence="6 7" id="KW-0472">Membrane</keyword>
<feature type="transmembrane region" description="Helical" evidence="7">
    <location>
        <begin position="134"/>
        <end position="156"/>
    </location>
</feature>
<feature type="transmembrane region" description="Helical" evidence="7">
    <location>
        <begin position="45"/>
        <end position="64"/>
    </location>
</feature>
<accession>A0A402A3Z2</accession>
<dbReference type="GO" id="GO:0005886">
    <property type="term" value="C:plasma membrane"/>
    <property type="evidence" value="ECO:0007669"/>
    <property type="project" value="UniProtKB-SubCell"/>
</dbReference>
<feature type="domain" description="Major facilitator superfamily (MFS) profile" evidence="8">
    <location>
        <begin position="10"/>
        <end position="502"/>
    </location>
</feature>
<evidence type="ECO:0000256" key="7">
    <source>
        <dbReference type="SAM" id="Phobius"/>
    </source>
</evidence>
<feature type="transmembrane region" description="Helical" evidence="7">
    <location>
        <begin position="268"/>
        <end position="287"/>
    </location>
</feature>
<evidence type="ECO:0000313" key="9">
    <source>
        <dbReference type="EMBL" id="GCE13802.1"/>
    </source>
</evidence>
<feature type="transmembrane region" description="Helical" evidence="7">
    <location>
        <begin position="101"/>
        <end position="122"/>
    </location>
</feature>
<dbReference type="Pfam" id="PF07690">
    <property type="entry name" value="MFS_1"/>
    <property type="match status" value="1"/>
</dbReference>
<dbReference type="Gene3D" id="1.20.1250.20">
    <property type="entry name" value="MFS general substrate transporter like domains"/>
    <property type="match status" value="1"/>
</dbReference>
<dbReference type="Proteomes" id="UP000287352">
    <property type="component" value="Unassembled WGS sequence"/>
</dbReference>
<keyword evidence="4 7" id="KW-0812">Transmembrane</keyword>
<feature type="transmembrane region" description="Helical" evidence="7">
    <location>
        <begin position="228"/>
        <end position="247"/>
    </location>
</feature>
<keyword evidence="3" id="KW-1003">Cell membrane</keyword>
<feature type="transmembrane region" description="Helical" evidence="7">
    <location>
        <begin position="398"/>
        <end position="419"/>
    </location>
</feature>
<evidence type="ECO:0000256" key="4">
    <source>
        <dbReference type="ARBA" id="ARBA00022692"/>
    </source>
</evidence>
<evidence type="ECO:0000256" key="6">
    <source>
        <dbReference type="ARBA" id="ARBA00023136"/>
    </source>
</evidence>
<dbReference type="EMBL" id="BIFR01000001">
    <property type="protein sequence ID" value="GCE13802.1"/>
    <property type="molecule type" value="Genomic_DNA"/>
</dbReference>
<gene>
    <name evidence="9" type="ORF">KTT_36610</name>
</gene>
<feature type="transmembrane region" description="Helical" evidence="7">
    <location>
        <begin position="196"/>
        <end position="216"/>
    </location>
</feature>
<feature type="transmembrane region" description="Helical" evidence="7">
    <location>
        <begin position="329"/>
        <end position="348"/>
    </location>
</feature>
<sequence length="527" mass="56237">MRTAHKGFWILLATILGSSMAFIDSNVVNVALPRLQVDLAASVANVQWVVEAYALFLGSLLLVGGALGDRFGRKRIFALGILLFALASIACGFAQTIGQLITARAVQGIGGALLTPGSLAIIRASFDESRRGRAIGLWSGFSSITSALGPVIGGWLVQYASWRWVFFINIPLAALVLIIIYLRVPESRNEQATHRLDSAGALLVTLGLGSLVFGLIEANTHGLFDPMIVLYLGIGLLACCAFLYVEYRSPAAMLPLHLFRSRTFAGTNLLTLFLYAALGAALFFLPFNLISVQHYPPTAAGASLLPFTLLMFSLSRWSGGLVTRYGSRLPLVVGPLIVAVGYLLMALPGTEGSYWTTFFPAIVVLGLGMSITVAPLTTTVMGAVEDSYAGAASGVNNAVARVAGLLAIAIFGIVVQSVFDQVLTQQLQHLPLSADLTHLIELERTKLVGIELPHTITPALKQQLEQRIAGSFVSSFRVVMLCSAFLALISSLCAWLTVPGPLRPTATLEEQECGDNACTLSAQQHVH</sequence>
<dbReference type="NCBIfam" id="TIGR00711">
    <property type="entry name" value="efflux_EmrB"/>
    <property type="match status" value="1"/>
</dbReference>
<evidence type="ECO:0000256" key="1">
    <source>
        <dbReference type="ARBA" id="ARBA00004651"/>
    </source>
</evidence>
<protein>
    <submittedName>
        <fullName evidence="9">MFS transporter</fullName>
    </submittedName>
</protein>
<evidence type="ECO:0000259" key="8">
    <source>
        <dbReference type="PROSITE" id="PS50850"/>
    </source>
</evidence>
<dbReference type="OrthoDB" id="146360at2"/>
<feature type="transmembrane region" description="Helical" evidence="7">
    <location>
        <begin position="299"/>
        <end position="317"/>
    </location>
</feature>
<evidence type="ECO:0000313" key="10">
    <source>
        <dbReference type="Proteomes" id="UP000287352"/>
    </source>
</evidence>
<dbReference type="GO" id="GO:0022857">
    <property type="term" value="F:transmembrane transporter activity"/>
    <property type="evidence" value="ECO:0007669"/>
    <property type="project" value="InterPro"/>
</dbReference>
<keyword evidence="5 7" id="KW-1133">Transmembrane helix</keyword>
<dbReference type="InterPro" id="IPR036259">
    <property type="entry name" value="MFS_trans_sf"/>
</dbReference>
<dbReference type="RefSeq" id="WP_126581299.1">
    <property type="nucleotide sequence ID" value="NZ_BIFR01000001.1"/>
</dbReference>
<evidence type="ECO:0000256" key="5">
    <source>
        <dbReference type="ARBA" id="ARBA00022989"/>
    </source>
</evidence>
<dbReference type="InterPro" id="IPR011701">
    <property type="entry name" value="MFS"/>
</dbReference>
<feature type="transmembrane region" description="Helical" evidence="7">
    <location>
        <begin position="76"/>
        <end position="95"/>
    </location>
</feature>
<comment type="caution">
    <text evidence="9">The sequence shown here is derived from an EMBL/GenBank/DDBJ whole genome shotgun (WGS) entry which is preliminary data.</text>
</comment>
<keyword evidence="2" id="KW-0813">Transport</keyword>
<dbReference type="InterPro" id="IPR004638">
    <property type="entry name" value="EmrB-like"/>
</dbReference>
<dbReference type="CDD" id="cd17321">
    <property type="entry name" value="MFS_MMR_MDR_like"/>
    <property type="match status" value="1"/>
</dbReference>
<organism evidence="9 10">
    <name type="scientific">Tengunoibacter tsumagoiensis</name>
    <dbReference type="NCBI Taxonomy" id="2014871"/>
    <lineage>
        <taxon>Bacteria</taxon>
        <taxon>Bacillati</taxon>
        <taxon>Chloroflexota</taxon>
        <taxon>Ktedonobacteria</taxon>
        <taxon>Ktedonobacterales</taxon>
        <taxon>Dictyobacteraceae</taxon>
        <taxon>Tengunoibacter</taxon>
    </lineage>
</organism>
<evidence type="ECO:0000256" key="2">
    <source>
        <dbReference type="ARBA" id="ARBA00022448"/>
    </source>
</evidence>
<dbReference type="AlphaFoldDB" id="A0A402A3Z2"/>
<dbReference type="Gene3D" id="1.20.1720.10">
    <property type="entry name" value="Multidrug resistance protein D"/>
    <property type="match status" value="1"/>
</dbReference>
<keyword evidence="10" id="KW-1185">Reference proteome</keyword>
<name>A0A402A3Z2_9CHLR</name>
<comment type="subcellular location">
    <subcellularLocation>
        <location evidence="1">Cell membrane</location>
        <topology evidence="1">Multi-pass membrane protein</topology>
    </subcellularLocation>
</comment>
<dbReference type="InterPro" id="IPR020846">
    <property type="entry name" value="MFS_dom"/>
</dbReference>
<feature type="transmembrane region" description="Helical" evidence="7">
    <location>
        <begin position="478"/>
        <end position="498"/>
    </location>
</feature>
<dbReference type="PANTHER" id="PTHR42718:SF42">
    <property type="entry name" value="EXPORT PROTEIN"/>
    <property type="match status" value="1"/>
</dbReference>
<feature type="transmembrane region" description="Helical" evidence="7">
    <location>
        <begin position="162"/>
        <end position="184"/>
    </location>
</feature>
<proteinExistence type="predicted"/>
<reference evidence="10" key="1">
    <citation type="submission" date="2018-12" db="EMBL/GenBank/DDBJ databases">
        <title>Tengunoibacter tsumagoiensis gen. nov., sp. nov., Dictyobacter kobayashii sp. nov., D. alpinus sp. nov., and D. joshuensis sp. nov. and description of Dictyobacteraceae fam. nov. within the order Ktedonobacterales isolated from Tengu-no-mugimeshi.</title>
        <authorList>
            <person name="Wang C.M."/>
            <person name="Zheng Y."/>
            <person name="Sakai Y."/>
            <person name="Toyoda A."/>
            <person name="Minakuchi Y."/>
            <person name="Abe K."/>
            <person name="Yokota A."/>
            <person name="Yabe S."/>
        </authorList>
    </citation>
    <scope>NUCLEOTIDE SEQUENCE [LARGE SCALE GENOMIC DNA]</scope>
    <source>
        <strain evidence="10">Uno3</strain>
    </source>
</reference>
<dbReference type="SUPFAM" id="SSF103473">
    <property type="entry name" value="MFS general substrate transporter"/>
    <property type="match status" value="1"/>
</dbReference>
<dbReference type="PROSITE" id="PS50850">
    <property type="entry name" value="MFS"/>
    <property type="match status" value="1"/>
</dbReference>
<feature type="transmembrane region" description="Helical" evidence="7">
    <location>
        <begin position="354"/>
        <end position="377"/>
    </location>
</feature>
<evidence type="ECO:0000256" key="3">
    <source>
        <dbReference type="ARBA" id="ARBA00022475"/>
    </source>
</evidence>